<evidence type="ECO:0000313" key="2">
    <source>
        <dbReference type="Proteomes" id="UP001177744"/>
    </source>
</evidence>
<accession>A0AA40HKB3</accession>
<keyword evidence="2" id="KW-1185">Reference proteome</keyword>
<dbReference type="EMBL" id="JAULJE010000018">
    <property type="protein sequence ID" value="KAK1332397.1"/>
    <property type="molecule type" value="Genomic_DNA"/>
</dbReference>
<evidence type="ECO:0000313" key="1">
    <source>
        <dbReference type="EMBL" id="KAK1332397.1"/>
    </source>
</evidence>
<gene>
    <name evidence="1" type="ORF">QTO34_007072</name>
</gene>
<dbReference type="Proteomes" id="UP001177744">
    <property type="component" value="Unassembled WGS sequence"/>
</dbReference>
<organism evidence="1 2">
    <name type="scientific">Cnephaeus nilssonii</name>
    <name type="common">Northern bat</name>
    <name type="synonym">Eptesicus nilssonii</name>
    <dbReference type="NCBI Taxonomy" id="3371016"/>
    <lineage>
        <taxon>Eukaryota</taxon>
        <taxon>Metazoa</taxon>
        <taxon>Chordata</taxon>
        <taxon>Craniata</taxon>
        <taxon>Vertebrata</taxon>
        <taxon>Euteleostomi</taxon>
        <taxon>Mammalia</taxon>
        <taxon>Eutheria</taxon>
        <taxon>Laurasiatheria</taxon>
        <taxon>Chiroptera</taxon>
        <taxon>Yangochiroptera</taxon>
        <taxon>Vespertilionidae</taxon>
        <taxon>Cnephaeus</taxon>
    </lineage>
</organism>
<protein>
    <submittedName>
        <fullName evidence="1">Uncharacterized protein</fullName>
    </submittedName>
</protein>
<sequence length="101" mass="11762">MTAKTLEYYINLVDRAMAGFEKTDPYFKRSSTVDKMPSNNIMCTEKLFMKGRVNQCSKPHSINIKVRPTTRKKNQNFLKDKMMVPKTQLALLLYKIAARIK</sequence>
<reference evidence="1" key="1">
    <citation type="submission" date="2023-06" db="EMBL/GenBank/DDBJ databases">
        <title>Reference genome for the Northern bat (Eptesicus nilssonii), a most northern bat species.</title>
        <authorList>
            <person name="Laine V.N."/>
            <person name="Pulliainen A.T."/>
            <person name="Lilley T.M."/>
        </authorList>
    </citation>
    <scope>NUCLEOTIDE SEQUENCE</scope>
    <source>
        <strain evidence="1">BLF_Eptnil</strain>
        <tissue evidence="1">Kidney</tissue>
    </source>
</reference>
<comment type="caution">
    <text evidence="1">The sequence shown here is derived from an EMBL/GenBank/DDBJ whole genome shotgun (WGS) entry which is preliminary data.</text>
</comment>
<dbReference type="AlphaFoldDB" id="A0AA40HKB3"/>
<proteinExistence type="predicted"/>
<name>A0AA40HKB3_CNENI</name>